<evidence type="ECO:0000313" key="2">
    <source>
        <dbReference type="Proteomes" id="UP000489600"/>
    </source>
</evidence>
<proteinExistence type="predicted"/>
<gene>
    <name evidence="1" type="ORF">ANE_LOCUS18487</name>
</gene>
<reference evidence="1" key="1">
    <citation type="submission" date="2019-07" db="EMBL/GenBank/DDBJ databases">
        <authorList>
            <person name="Dittberner H."/>
        </authorList>
    </citation>
    <scope>NUCLEOTIDE SEQUENCE [LARGE SCALE GENOMIC DNA]</scope>
</reference>
<sequence length="72" mass="8304">MDQATKAKEIRSVELPTLPNRMFAVGHEPMEIQVTTYHPSDRIRVILNALEEEKIVYLRTVFVIPASCYELT</sequence>
<protein>
    <submittedName>
        <fullName evidence="1">Uncharacterized protein</fullName>
    </submittedName>
</protein>
<accession>A0A565C326</accession>
<keyword evidence="2" id="KW-1185">Reference proteome</keyword>
<evidence type="ECO:0000313" key="1">
    <source>
        <dbReference type="EMBL" id="VVB08043.1"/>
    </source>
</evidence>
<dbReference type="Proteomes" id="UP000489600">
    <property type="component" value="Unassembled WGS sequence"/>
</dbReference>
<dbReference type="EMBL" id="CABITT030000006">
    <property type="protein sequence ID" value="VVB08043.1"/>
    <property type="molecule type" value="Genomic_DNA"/>
</dbReference>
<comment type="caution">
    <text evidence="1">The sequence shown here is derived from an EMBL/GenBank/DDBJ whole genome shotgun (WGS) entry which is preliminary data.</text>
</comment>
<organism evidence="1 2">
    <name type="scientific">Arabis nemorensis</name>
    <dbReference type="NCBI Taxonomy" id="586526"/>
    <lineage>
        <taxon>Eukaryota</taxon>
        <taxon>Viridiplantae</taxon>
        <taxon>Streptophyta</taxon>
        <taxon>Embryophyta</taxon>
        <taxon>Tracheophyta</taxon>
        <taxon>Spermatophyta</taxon>
        <taxon>Magnoliopsida</taxon>
        <taxon>eudicotyledons</taxon>
        <taxon>Gunneridae</taxon>
        <taxon>Pentapetalae</taxon>
        <taxon>rosids</taxon>
        <taxon>malvids</taxon>
        <taxon>Brassicales</taxon>
        <taxon>Brassicaceae</taxon>
        <taxon>Arabideae</taxon>
        <taxon>Arabis</taxon>
    </lineage>
</organism>
<dbReference type="AlphaFoldDB" id="A0A565C326"/>
<name>A0A565C326_9BRAS</name>
<dbReference type="OrthoDB" id="10338610at2759"/>